<evidence type="ECO:0000259" key="10">
    <source>
        <dbReference type="Pfam" id="PF07715"/>
    </source>
</evidence>
<dbReference type="OrthoDB" id="905812at2"/>
<comment type="subcellular location">
    <subcellularLocation>
        <location evidence="1">Cell outer membrane</location>
        <topology evidence="1">Multi-pass membrane protein</topology>
    </subcellularLocation>
</comment>
<evidence type="ECO:0000256" key="8">
    <source>
        <dbReference type="SAM" id="MobiDB-lite"/>
    </source>
</evidence>
<dbReference type="GO" id="GO:0009279">
    <property type="term" value="C:cell outer membrane"/>
    <property type="evidence" value="ECO:0007669"/>
    <property type="project" value="UniProtKB-SubCell"/>
</dbReference>
<sequence length="817" mass="92884">MKTEHVNFYLSFLLLLFPLALQAQNQPEAAQGTVTGTVVEGPQKTPVGFANVVLLTPRDSSLVTGATTDSNGEFVLDRVPYGRYVLRISLVGYPTKFVQDVTVDADNPAVALNNVPMEESSTRLSEVEITAERQLVEYELDKKVVNVEQDIAAQSGTVADVMQNVPSVTIDTDGNVSMRGSANVTILVDGKRTALADVGLDQIPASMIESVELITNPSAKYDPEGTAGIINIILKKDRAPGFSGVASVNAGTYDNYNSSINLNYHYNKWDFNTGYDFRRSYRPRWSNSFRTNYPGTDSTSFLDQSSYRRGVDISHNLRLGADYAVNDYNTLSASVFYRTSDEDNFNEITYRNLDINQTLENQFRRTTEEIEKDHIVNLNLGYRRTFDREGQELTADLTYFTRSGDDYSDFTQQNYNPDGSVANTAPTLQYTTADNVRSRLLAQSDYVHPIDENSRIEAGFRSSFQRMNNNNMFYDVDQETGQLLLNTNASNHFVYDEQIHAAYSNFSSKLNNFSFQLGLRAEQTYTTSDQRTQNRVFNNEYFSLFPSVFLTQDFNNDNKVQFSYSRRINRPRAWNLNPFIDYTDPLNIRSGNPELLPEYINSLELGYLKYWDNSSFNTSVFYRHTTDQVQRFRTFDQGVTYTTFINLSDNSSYGVELVGTHNPFKWWRMNASVSGFRIELNDTQGDTELSTNQLSWNAKLNSTMTVWEDLAVQLSANYRSPMVNIQGRMDQVFGADLGLKKEVLNNRGTVSLRISDIFNTRQFNFTSFGPGFELESQNKRQTRIAFIGFTYRINSDNNEERQRNEQEGNGGGMDDDF</sequence>
<feature type="region of interest" description="Disordered" evidence="8">
    <location>
        <begin position="796"/>
        <end position="817"/>
    </location>
</feature>
<proteinExistence type="predicted"/>
<dbReference type="InterPro" id="IPR037066">
    <property type="entry name" value="Plug_dom_sf"/>
</dbReference>
<dbReference type="GO" id="GO:0015344">
    <property type="term" value="F:siderophore uptake transmembrane transporter activity"/>
    <property type="evidence" value="ECO:0007669"/>
    <property type="project" value="TreeGrafter"/>
</dbReference>
<dbReference type="EMBL" id="QRGR01000008">
    <property type="protein sequence ID" value="RDV15567.1"/>
    <property type="molecule type" value="Genomic_DNA"/>
</dbReference>
<keyword evidence="3" id="KW-1134">Transmembrane beta strand</keyword>
<dbReference type="InterPro" id="IPR008969">
    <property type="entry name" value="CarboxyPept-like_regulatory"/>
</dbReference>
<evidence type="ECO:0000256" key="7">
    <source>
        <dbReference type="ARBA" id="ARBA00023237"/>
    </source>
</evidence>
<reference evidence="13" key="1">
    <citation type="submission" date="2018-08" db="EMBL/GenBank/DDBJ databases">
        <authorList>
            <person name="Liu Z.-W."/>
            <person name="Du Z.-J."/>
        </authorList>
    </citation>
    <scope>NUCLEOTIDE SEQUENCE [LARGE SCALE GENOMIC DNA]</scope>
    <source>
        <strain evidence="13">H4X</strain>
    </source>
</reference>
<feature type="chain" id="PRO_5017813732" evidence="9">
    <location>
        <begin position="24"/>
        <end position="817"/>
    </location>
</feature>
<feature type="domain" description="Outer membrane protein beta-barrel" evidence="11">
    <location>
        <begin position="384"/>
        <end position="791"/>
    </location>
</feature>
<evidence type="ECO:0000256" key="5">
    <source>
        <dbReference type="ARBA" id="ARBA00022729"/>
    </source>
</evidence>
<dbReference type="InterPro" id="IPR036942">
    <property type="entry name" value="Beta-barrel_TonB_sf"/>
</dbReference>
<keyword evidence="5 9" id="KW-0732">Signal</keyword>
<feature type="compositionally biased region" description="Gly residues" evidence="8">
    <location>
        <begin position="808"/>
        <end position="817"/>
    </location>
</feature>
<evidence type="ECO:0000256" key="4">
    <source>
        <dbReference type="ARBA" id="ARBA00022692"/>
    </source>
</evidence>
<keyword evidence="2" id="KW-0813">Transport</keyword>
<evidence type="ECO:0000256" key="9">
    <source>
        <dbReference type="SAM" id="SignalP"/>
    </source>
</evidence>
<name>A0A3D8LDU6_9BACT</name>
<dbReference type="Proteomes" id="UP000256708">
    <property type="component" value="Unassembled WGS sequence"/>
</dbReference>
<keyword evidence="13" id="KW-1185">Reference proteome</keyword>
<dbReference type="InterPro" id="IPR041700">
    <property type="entry name" value="OMP_b-brl_3"/>
</dbReference>
<dbReference type="InterPro" id="IPR012910">
    <property type="entry name" value="Plug_dom"/>
</dbReference>
<dbReference type="AlphaFoldDB" id="A0A3D8LDU6"/>
<dbReference type="PANTHER" id="PTHR30069:SF29">
    <property type="entry name" value="HEMOGLOBIN AND HEMOGLOBIN-HAPTOGLOBIN-BINDING PROTEIN 1-RELATED"/>
    <property type="match status" value="1"/>
</dbReference>
<dbReference type="RefSeq" id="WP_115565162.1">
    <property type="nucleotide sequence ID" value="NZ_QRGR01000008.1"/>
</dbReference>
<keyword evidence="7" id="KW-0998">Cell outer membrane</keyword>
<evidence type="ECO:0000256" key="1">
    <source>
        <dbReference type="ARBA" id="ARBA00004571"/>
    </source>
</evidence>
<gene>
    <name evidence="12" type="ORF">DXT99_08750</name>
</gene>
<dbReference type="SUPFAM" id="SSF49464">
    <property type="entry name" value="Carboxypeptidase regulatory domain-like"/>
    <property type="match status" value="1"/>
</dbReference>
<evidence type="ECO:0000313" key="13">
    <source>
        <dbReference type="Proteomes" id="UP000256708"/>
    </source>
</evidence>
<feature type="signal peptide" evidence="9">
    <location>
        <begin position="1"/>
        <end position="23"/>
    </location>
</feature>
<protein>
    <submittedName>
        <fullName evidence="12">TonB-dependent receptor</fullName>
    </submittedName>
</protein>
<evidence type="ECO:0000313" key="12">
    <source>
        <dbReference type="EMBL" id="RDV15567.1"/>
    </source>
</evidence>
<dbReference type="GO" id="GO:0044718">
    <property type="term" value="P:siderophore transmembrane transport"/>
    <property type="evidence" value="ECO:0007669"/>
    <property type="project" value="TreeGrafter"/>
</dbReference>
<organism evidence="12 13">
    <name type="scientific">Pontibacter diazotrophicus</name>
    <dbReference type="NCBI Taxonomy" id="1400979"/>
    <lineage>
        <taxon>Bacteria</taxon>
        <taxon>Pseudomonadati</taxon>
        <taxon>Bacteroidota</taxon>
        <taxon>Cytophagia</taxon>
        <taxon>Cytophagales</taxon>
        <taxon>Hymenobacteraceae</taxon>
        <taxon>Pontibacter</taxon>
    </lineage>
</organism>
<dbReference type="PANTHER" id="PTHR30069">
    <property type="entry name" value="TONB-DEPENDENT OUTER MEMBRANE RECEPTOR"/>
    <property type="match status" value="1"/>
</dbReference>
<dbReference type="SUPFAM" id="SSF56935">
    <property type="entry name" value="Porins"/>
    <property type="match status" value="1"/>
</dbReference>
<dbReference type="Gene3D" id="2.40.170.20">
    <property type="entry name" value="TonB-dependent receptor, beta-barrel domain"/>
    <property type="match status" value="1"/>
</dbReference>
<dbReference type="Gene3D" id="2.60.40.1120">
    <property type="entry name" value="Carboxypeptidase-like, regulatory domain"/>
    <property type="match status" value="1"/>
</dbReference>
<dbReference type="Pfam" id="PF07715">
    <property type="entry name" value="Plug"/>
    <property type="match status" value="1"/>
</dbReference>
<evidence type="ECO:0000256" key="6">
    <source>
        <dbReference type="ARBA" id="ARBA00023136"/>
    </source>
</evidence>
<feature type="domain" description="TonB-dependent receptor plug" evidence="10">
    <location>
        <begin position="144"/>
        <end position="229"/>
    </location>
</feature>
<comment type="caution">
    <text evidence="12">The sequence shown here is derived from an EMBL/GenBank/DDBJ whole genome shotgun (WGS) entry which is preliminary data.</text>
</comment>
<dbReference type="Pfam" id="PF13620">
    <property type="entry name" value="CarboxypepD_reg"/>
    <property type="match status" value="1"/>
</dbReference>
<keyword evidence="6" id="KW-0472">Membrane</keyword>
<accession>A0A3D8LDU6</accession>
<evidence type="ECO:0000256" key="3">
    <source>
        <dbReference type="ARBA" id="ARBA00022452"/>
    </source>
</evidence>
<dbReference type="Pfam" id="PF14905">
    <property type="entry name" value="OMP_b-brl_3"/>
    <property type="match status" value="1"/>
</dbReference>
<evidence type="ECO:0000256" key="2">
    <source>
        <dbReference type="ARBA" id="ARBA00022448"/>
    </source>
</evidence>
<dbReference type="InterPro" id="IPR039426">
    <property type="entry name" value="TonB-dep_rcpt-like"/>
</dbReference>
<keyword evidence="12" id="KW-0675">Receptor</keyword>
<dbReference type="Gene3D" id="2.170.130.10">
    <property type="entry name" value="TonB-dependent receptor, plug domain"/>
    <property type="match status" value="1"/>
</dbReference>
<keyword evidence="4" id="KW-0812">Transmembrane</keyword>
<evidence type="ECO:0000259" key="11">
    <source>
        <dbReference type="Pfam" id="PF14905"/>
    </source>
</evidence>